<name>A0A964FG37_9CYAN</name>
<gene>
    <name evidence="1" type="ORF">I4641_04085</name>
</gene>
<organism evidence="1 2">
    <name type="scientific">Waterburya agarophytonicola KI4</name>
    <dbReference type="NCBI Taxonomy" id="2874699"/>
    <lineage>
        <taxon>Bacteria</taxon>
        <taxon>Bacillati</taxon>
        <taxon>Cyanobacteriota</taxon>
        <taxon>Cyanophyceae</taxon>
        <taxon>Pleurocapsales</taxon>
        <taxon>Hyellaceae</taxon>
        <taxon>Waterburya</taxon>
        <taxon>Waterburya agarophytonicola</taxon>
    </lineage>
</organism>
<proteinExistence type="predicted"/>
<accession>A0A964FG37</accession>
<evidence type="ECO:0000313" key="2">
    <source>
        <dbReference type="Proteomes" id="UP000729733"/>
    </source>
</evidence>
<dbReference type="EMBL" id="JADWDC010000007">
    <property type="protein sequence ID" value="MCC0176159.1"/>
    <property type="molecule type" value="Genomic_DNA"/>
</dbReference>
<comment type="caution">
    <text evidence="1">The sequence shown here is derived from an EMBL/GenBank/DDBJ whole genome shotgun (WGS) entry which is preliminary data.</text>
</comment>
<reference evidence="1" key="1">
    <citation type="journal article" date="2021" name="Antonie Van Leeuwenhoek">
        <title>Draft genome and description of Waterburya agarophytonicola gen. nov. sp. nov. (Pleurocapsales, Cyanobacteria): a seaweed symbiont.</title>
        <authorList>
            <person name="Bonthond G."/>
            <person name="Shalygin S."/>
            <person name="Bayer T."/>
            <person name="Weinberger F."/>
        </authorList>
    </citation>
    <scope>NUCLEOTIDE SEQUENCE</scope>
    <source>
        <strain evidence="1">KI4</strain>
    </source>
</reference>
<keyword evidence="2" id="KW-1185">Reference proteome</keyword>
<sequence length="256" mass="29103">MNFKILIFFTLTAGVLLSVFSRDSIAYGESNNNQKINDDKLSTVDRDVINNSSITHIVIGARIITQFSPRNSQGENIDLGKLASDLGYDHFNWVSYVEKDPHGIVDQSGKRLSTPYNDPPIGGYQYDRADRFPFYWDVVNCDLCKQRHHFQNHNNLQQFELVFEDAPADYRLQSGEAIEFITSLVGVKNINPEEDRAEWDILHTFRWKLTNPHPNYSQVSIIDSDVNFSQISPTLLNTMVLDGATIPSATQLSESQ</sequence>
<dbReference type="AlphaFoldDB" id="A0A964FG37"/>
<protein>
    <submittedName>
        <fullName evidence="1">Uncharacterized protein</fullName>
    </submittedName>
</protein>
<dbReference type="RefSeq" id="WP_229639194.1">
    <property type="nucleotide sequence ID" value="NZ_JADWDC010000007.1"/>
</dbReference>
<evidence type="ECO:0000313" key="1">
    <source>
        <dbReference type="EMBL" id="MCC0176159.1"/>
    </source>
</evidence>
<dbReference type="Proteomes" id="UP000729733">
    <property type="component" value="Unassembled WGS sequence"/>
</dbReference>